<comment type="cofactor">
    <cofactor evidence="2 9">
        <name>pyridoxal 5'-phosphate</name>
        <dbReference type="ChEBI" id="CHEBI:597326"/>
    </cofactor>
</comment>
<keyword evidence="7 9" id="KW-0119">Carbohydrate metabolism</keyword>
<proteinExistence type="inferred from homology"/>
<evidence type="ECO:0000256" key="4">
    <source>
        <dbReference type="ARBA" id="ARBA00022676"/>
    </source>
</evidence>
<comment type="caution">
    <text evidence="10">The sequence shown here is derived from an EMBL/GenBank/DDBJ whole genome shotgun (WGS) entry which is preliminary data.</text>
</comment>
<dbReference type="EMBL" id="JARPYR010000015">
    <property type="protein sequence ID" value="MDT2597084.1"/>
    <property type="molecule type" value="Genomic_DNA"/>
</dbReference>
<evidence type="ECO:0000256" key="9">
    <source>
        <dbReference type="RuleBase" id="RU000587"/>
    </source>
</evidence>
<name>A0ABU3EQE6_9ENTE</name>
<comment type="catalytic activity">
    <reaction evidence="1 9">
        <text>[(1-&gt;4)-alpha-D-glucosyl](n) + phosphate = [(1-&gt;4)-alpha-D-glucosyl](n-1) + alpha-D-glucose 1-phosphate</text>
        <dbReference type="Rhea" id="RHEA:41732"/>
        <dbReference type="Rhea" id="RHEA-COMP:9584"/>
        <dbReference type="Rhea" id="RHEA-COMP:9586"/>
        <dbReference type="ChEBI" id="CHEBI:15444"/>
        <dbReference type="ChEBI" id="CHEBI:43474"/>
        <dbReference type="ChEBI" id="CHEBI:58601"/>
        <dbReference type="EC" id="2.4.1.1"/>
    </reaction>
</comment>
<dbReference type="InterPro" id="IPR000811">
    <property type="entry name" value="Glyco_trans_35"/>
</dbReference>
<dbReference type="PANTHER" id="PTHR11468:SF3">
    <property type="entry name" value="GLYCOGEN PHOSPHORYLASE, LIVER FORM"/>
    <property type="match status" value="1"/>
</dbReference>
<evidence type="ECO:0000256" key="5">
    <source>
        <dbReference type="ARBA" id="ARBA00022679"/>
    </source>
</evidence>
<comment type="function">
    <text evidence="9">Allosteric enzyme that catalyzes the rate-limiting step in glycogen catabolism, the phosphorolytic cleavage of glycogen to produce glucose-1-phosphate, and plays a central role in maintaining cellular and organismal glucose homeostasis.</text>
</comment>
<evidence type="ECO:0000256" key="8">
    <source>
        <dbReference type="ARBA" id="ARBA00025174"/>
    </source>
</evidence>
<dbReference type="EC" id="2.4.1.1" evidence="9"/>
<dbReference type="InterPro" id="IPR035090">
    <property type="entry name" value="Pyridoxal_P_attach_site"/>
</dbReference>
<comment type="function">
    <text evidence="8">Phosphorylase is an important allosteric enzyme in carbohydrate metabolism. Enzymes from different sources differ in their regulatory mechanisms and in their natural substrates. However, all known phosphorylases share catalytic and structural properties.</text>
</comment>
<evidence type="ECO:0000256" key="6">
    <source>
        <dbReference type="ARBA" id="ARBA00022898"/>
    </source>
</evidence>
<keyword evidence="5 9" id="KW-0808">Transferase</keyword>
<dbReference type="PROSITE" id="PS00102">
    <property type="entry name" value="PHOSPHORYLASE"/>
    <property type="match status" value="1"/>
</dbReference>
<dbReference type="SUPFAM" id="SSF53756">
    <property type="entry name" value="UDP-Glycosyltransferase/glycogen phosphorylase"/>
    <property type="match status" value="1"/>
</dbReference>
<evidence type="ECO:0000256" key="7">
    <source>
        <dbReference type="ARBA" id="ARBA00023277"/>
    </source>
</evidence>
<keyword evidence="6 9" id="KW-0663">Pyridoxal phosphate</keyword>
<evidence type="ECO:0000256" key="2">
    <source>
        <dbReference type="ARBA" id="ARBA00001933"/>
    </source>
</evidence>
<dbReference type="Proteomes" id="UP001256547">
    <property type="component" value="Unassembled WGS sequence"/>
</dbReference>
<evidence type="ECO:0000313" key="11">
    <source>
        <dbReference type="Proteomes" id="UP001256547"/>
    </source>
</evidence>
<gene>
    <name evidence="10" type="ORF">P7D39_08715</name>
</gene>
<dbReference type="NCBIfam" id="TIGR02093">
    <property type="entry name" value="P_ylase"/>
    <property type="match status" value="1"/>
</dbReference>
<comment type="similarity">
    <text evidence="3 9">Belongs to the glycogen phosphorylase family.</text>
</comment>
<keyword evidence="4 9" id="KW-0328">Glycosyltransferase</keyword>
<accession>A0ABU3EQE6</accession>
<dbReference type="PANTHER" id="PTHR11468">
    <property type="entry name" value="GLYCOGEN PHOSPHORYLASE"/>
    <property type="match status" value="1"/>
</dbReference>
<dbReference type="CDD" id="cd04300">
    <property type="entry name" value="GT35_Glycogen_Phosphorylase"/>
    <property type="match status" value="1"/>
</dbReference>
<evidence type="ECO:0000256" key="3">
    <source>
        <dbReference type="ARBA" id="ARBA00006047"/>
    </source>
</evidence>
<dbReference type="RefSeq" id="WP_311924771.1">
    <property type="nucleotide sequence ID" value="NZ_JARPYR010000015.1"/>
</dbReference>
<keyword evidence="11" id="KW-1185">Reference proteome</keyword>
<dbReference type="PIRSF" id="PIRSF000460">
    <property type="entry name" value="Pprylas_GlgP"/>
    <property type="match status" value="1"/>
</dbReference>
<evidence type="ECO:0000256" key="1">
    <source>
        <dbReference type="ARBA" id="ARBA00001275"/>
    </source>
</evidence>
<evidence type="ECO:0000313" key="10">
    <source>
        <dbReference type="EMBL" id="MDT2597084.1"/>
    </source>
</evidence>
<reference evidence="10 11" key="1">
    <citation type="submission" date="2023-03" db="EMBL/GenBank/DDBJ databases">
        <authorList>
            <person name="Shen W."/>
            <person name="Cai J."/>
        </authorList>
    </citation>
    <scope>NUCLEOTIDE SEQUENCE [LARGE SCALE GENOMIC DNA]</scope>
    <source>
        <strain evidence="10 11">P72-2</strain>
    </source>
</reference>
<sequence length="811" mass="92928">MNKTEFKQSFSQRLAEKFAMGVADASPNELYQTLGSLMTSTYSQDWQQTWTDYREAEQKQVYYFSIEFLPGKLLKSNLLNMGWLDMVTEGLAELGINLDDLAEVEPDMALGNGGLGRLASCFMDSIASMGLPGNGNGIRYEYGLFKQHFVDNYQVELPDKWLQKGNLWEIRKESKAVDVRLGGKVFMSDNDSGNLIPNYQGGVVLRAVPYDTGMVGYQNAIVNTMRLWSVEIPPEEEENYRSIEDRRTVEDLTSVLYPDDTSEDGRKLRLSQEYFFVSAGVQSILRYYKQLNRSIDTINRFIAIHINDTHPAMCVAEFMRLLVDDEQLSWERAWNLTKEVMSYTNHTIMAEALEKWPISMMGSVCPRIYQIIEEIDRRFVEEMTGVHDFDLIQRTRIIQDGQVHMAHLAIIGSHSTNGVAKLHSDLLKSVVLHDFYLLYPTRFNNKTNGIAMRRWSQLANPALSNVLDKTIGHLWREQPNDLRLLLNYVEDDRVLAALAEAKLENKKHLSTYIHEHCGIKVNPQAIFDVQIKRLHAYKRQLLNLLHIMKLYLDLKENPDLPMEPRVFIFGAKAAPSYHYAKSIIKVINEAANLINHDPMIKDKLKVIFLENYNVSLAERIIPAADVSEQISLASKEASGTSNMKLMLNGAVTIATLDGANIEIRDAVGEENIAIFGLTETEVYQYYENKNYSSLSIYQDSPIVQRVVKTLIDGTIPNIVAEGYEIFDSLIKYNDEFFVLRDFEDYCLAQESVNKAYQNKRHWSQISLRNIAHAGRFSSDDTVQRYAEDIWQIEPVFAHKNDRGVEHDSYLL</sequence>
<dbReference type="Gene3D" id="3.40.50.2000">
    <property type="entry name" value="Glycogen Phosphorylase B"/>
    <property type="match status" value="2"/>
</dbReference>
<dbReference type="InterPro" id="IPR011833">
    <property type="entry name" value="Glycg_phsphrylas"/>
</dbReference>
<dbReference type="Pfam" id="PF00343">
    <property type="entry name" value="Phosphorylase"/>
    <property type="match status" value="1"/>
</dbReference>
<protein>
    <recommendedName>
        <fullName evidence="9">Alpha-1,4 glucan phosphorylase</fullName>
        <ecNumber evidence="9">2.4.1.1</ecNumber>
    </recommendedName>
</protein>
<organism evidence="10 11">
    <name type="scientific">Enterococcus dongliensis</name>
    <dbReference type="NCBI Taxonomy" id="2559925"/>
    <lineage>
        <taxon>Bacteria</taxon>
        <taxon>Bacillati</taxon>
        <taxon>Bacillota</taxon>
        <taxon>Bacilli</taxon>
        <taxon>Lactobacillales</taxon>
        <taxon>Enterococcaceae</taxon>
        <taxon>Enterococcus</taxon>
    </lineage>
</organism>